<feature type="transmembrane region" description="Helical" evidence="5">
    <location>
        <begin position="447"/>
        <end position="468"/>
    </location>
</feature>
<dbReference type="OrthoDB" id="28208at2759"/>
<dbReference type="InParanoid" id="A0A1Z5JSY6"/>
<feature type="transmembrane region" description="Helical" evidence="5">
    <location>
        <begin position="301"/>
        <end position="320"/>
    </location>
</feature>
<keyword evidence="4 5" id="KW-0472">Membrane</keyword>
<dbReference type="PANTHER" id="PTHR22950:SF652">
    <property type="entry name" value="TRANSMEMBRANE AMINO ACID TRANSPORTER FAMILY PROTEIN"/>
    <property type="match status" value="1"/>
</dbReference>
<keyword evidence="3 5" id="KW-1133">Transmembrane helix</keyword>
<feature type="transmembrane region" description="Helical" evidence="5">
    <location>
        <begin position="144"/>
        <end position="167"/>
    </location>
</feature>
<evidence type="ECO:0000313" key="8">
    <source>
        <dbReference type="Proteomes" id="UP000198406"/>
    </source>
</evidence>
<feature type="transmembrane region" description="Helical" evidence="5">
    <location>
        <begin position="253"/>
        <end position="273"/>
    </location>
</feature>
<feature type="transmembrane region" description="Helical" evidence="5">
    <location>
        <begin position="214"/>
        <end position="241"/>
    </location>
</feature>
<feature type="transmembrane region" description="Helical" evidence="5">
    <location>
        <begin position="47"/>
        <end position="68"/>
    </location>
</feature>
<evidence type="ECO:0000256" key="4">
    <source>
        <dbReference type="ARBA" id="ARBA00023136"/>
    </source>
</evidence>
<evidence type="ECO:0000256" key="3">
    <source>
        <dbReference type="ARBA" id="ARBA00022989"/>
    </source>
</evidence>
<evidence type="ECO:0000256" key="1">
    <source>
        <dbReference type="ARBA" id="ARBA00004141"/>
    </source>
</evidence>
<organism evidence="7 8">
    <name type="scientific">Fistulifera solaris</name>
    <name type="common">Oleaginous diatom</name>
    <dbReference type="NCBI Taxonomy" id="1519565"/>
    <lineage>
        <taxon>Eukaryota</taxon>
        <taxon>Sar</taxon>
        <taxon>Stramenopiles</taxon>
        <taxon>Ochrophyta</taxon>
        <taxon>Bacillariophyta</taxon>
        <taxon>Bacillariophyceae</taxon>
        <taxon>Bacillariophycidae</taxon>
        <taxon>Naviculales</taxon>
        <taxon>Naviculaceae</taxon>
        <taxon>Fistulifera</taxon>
    </lineage>
</organism>
<dbReference type="Pfam" id="PF01490">
    <property type="entry name" value="Aa_trans"/>
    <property type="match status" value="1"/>
</dbReference>
<evidence type="ECO:0000313" key="7">
    <source>
        <dbReference type="EMBL" id="GAX17140.1"/>
    </source>
</evidence>
<reference evidence="7 8" key="1">
    <citation type="journal article" date="2015" name="Plant Cell">
        <title>Oil accumulation by the oleaginous diatom Fistulifera solaris as revealed by the genome and transcriptome.</title>
        <authorList>
            <person name="Tanaka T."/>
            <person name="Maeda Y."/>
            <person name="Veluchamy A."/>
            <person name="Tanaka M."/>
            <person name="Abida H."/>
            <person name="Marechal E."/>
            <person name="Bowler C."/>
            <person name="Muto M."/>
            <person name="Sunaga Y."/>
            <person name="Tanaka M."/>
            <person name="Yoshino T."/>
            <person name="Taniguchi T."/>
            <person name="Fukuda Y."/>
            <person name="Nemoto M."/>
            <person name="Matsumoto M."/>
            <person name="Wong P.S."/>
            <person name="Aburatani S."/>
            <person name="Fujibuchi W."/>
        </authorList>
    </citation>
    <scope>NUCLEOTIDE SEQUENCE [LARGE SCALE GENOMIC DNA]</scope>
    <source>
        <strain evidence="7 8">JPCC DA0580</strain>
    </source>
</reference>
<keyword evidence="8" id="KW-1185">Reference proteome</keyword>
<keyword evidence="2 5" id="KW-0812">Transmembrane</keyword>
<dbReference type="EMBL" id="BDSP01000111">
    <property type="protein sequence ID" value="GAX17140.1"/>
    <property type="molecule type" value="Genomic_DNA"/>
</dbReference>
<feature type="domain" description="Amino acid transporter transmembrane" evidence="6">
    <location>
        <begin position="105"/>
        <end position="503"/>
    </location>
</feature>
<comment type="caution">
    <text evidence="7">The sequence shown here is derived from an EMBL/GenBank/DDBJ whole genome shotgun (WGS) entry which is preliminary data.</text>
</comment>
<feature type="transmembrane region" description="Helical" evidence="5">
    <location>
        <begin position="384"/>
        <end position="401"/>
    </location>
</feature>
<comment type="subcellular location">
    <subcellularLocation>
        <location evidence="1">Membrane</location>
        <topology evidence="1">Multi-pass membrane protein</topology>
    </subcellularLocation>
</comment>
<feature type="transmembrane region" description="Helical" evidence="5">
    <location>
        <begin position="488"/>
        <end position="508"/>
    </location>
</feature>
<dbReference type="GO" id="GO:0015179">
    <property type="term" value="F:L-amino acid transmembrane transporter activity"/>
    <property type="evidence" value="ECO:0007669"/>
    <property type="project" value="TreeGrafter"/>
</dbReference>
<evidence type="ECO:0000256" key="2">
    <source>
        <dbReference type="ARBA" id="ARBA00022692"/>
    </source>
</evidence>
<dbReference type="Proteomes" id="UP000198406">
    <property type="component" value="Unassembled WGS sequence"/>
</dbReference>
<protein>
    <recommendedName>
        <fullName evidence="6">Amino acid transporter transmembrane domain-containing protein</fullName>
    </recommendedName>
</protein>
<evidence type="ECO:0000256" key="5">
    <source>
        <dbReference type="SAM" id="Phobius"/>
    </source>
</evidence>
<proteinExistence type="predicted"/>
<name>A0A1Z5JSY6_FISSO</name>
<feature type="transmembrane region" description="Helical" evidence="5">
    <location>
        <begin position="422"/>
        <end position="441"/>
    </location>
</feature>
<dbReference type="GO" id="GO:0016020">
    <property type="term" value="C:membrane"/>
    <property type="evidence" value="ECO:0007669"/>
    <property type="project" value="UniProtKB-SubCell"/>
</dbReference>
<sequence length="512" mass="54019">MFITSTSLPSINQTFFRALLWKPSKYGTAPCYFQAHILTHNDTPTPIMTRCVAFLAITSLLLCSSHAFQPAAVIRQPTFSVRPSFHATALFETKQVTEIPSSGGTATVSQLIFNLVKGIVGAGVLSLPAGIAKYGNAPGAVTPAVFLIAAIGSLSAYGFALIGRSCALTGTKTFRQAWSAAVSEKSSWIPAWSVTLKTMFAVLAYSMILGDTFASLFATAGFAVSKSTALIGVTSTLLLPLCLLKNLNALAPFSLLGSLGMVYTAIAMAIRYFGKAYAVGGKFAKDLPVSLQPAFGTQSSVFNPASTILLGMLSTAYMAHFNAPKFYTELKDNTIPRYVKVVATSFAISIGLFASMAGIGFLTFGGNSAGLILNNYSSRDGLMSISRFAVALSLVFSYPLAFTGARDGVLDLLKVNNASNKFLNLLTVGLLSGITGLAIIIPDVSFVMAFAGATLGNALIYIYPAIMFRGAVNKLSNPTKMQKRETKFAMGSAFLGVAMGTVGAIKAVQNYL</sequence>
<dbReference type="AlphaFoldDB" id="A0A1Z5JSY6"/>
<feature type="transmembrane region" description="Helical" evidence="5">
    <location>
        <begin position="111"/>
        <end position="132"/>
    </location>
</feature>
<accession>A0A1Z5JSY6</accession>
<gene>
    <name evidence="7" type="ORF">FisN_5Hu526</name>
</gene>
<dbReference type="PANTHER" id="PTHR22950">
    <property type="entry name" value="AMINO ACID TRANSPORTER"/>
    <property type="match status" value="1"/>
</dbReference>
<feature type="transmembrane region" description="Helical" evidence="5">
    <location>
        <begin position="341"/>
        <end position="364"/>
    </location>
</feature>
<evidence type="ECO:0000259" key="6">
    <source>
        <dbReference type="Pfam" id="PF01490"/>
    </source>
</evidence>
<dbReference type="InterPro" id="IPR013057">
    <property type="entry name" value="AA_transpt_TM"/>
</dbReference>